<comment type="caution">
    <text evidence="6">The sequence shown here is derived from an EMBL/GenBank/DDBJ whole genome shotgun (WGS) entry which is preliminary data.</text>
</comment>
<dbReference type="RefSeq" id="WP_106588153.1">
    <property type="nucleotide sequence ID" value="NZ_PYAV01000004.1"/>
</dbReference>
<evidence type="ECO:0000256" key="3">
    <source>
        <dbReference type="RuleBase" id="RU003457"/>
    </source>
</evidence>
<comment type="cofactor">
    <cofactor evidence="2">
        <name>Fe cation</name>
        <dbReference type="ChEBI" id="CHEBI:24875"/>
    </cofactor>
    <text evidence="2">Binds 1 Fe cation per subunit.</text>
</comment>
<dbReference type="Proteomes" id="UP000242310">
    <property type="component" value="Unassembled WGS sequence"/>
</dbReference>
<dbReference type="InterPro" id="IPR012093">
    <property type="entry name" value="Pirin"/>
</dbReference>
<accession>A0A2P8HQU4</accession>
<reference evidence="6 7" key="1">
    <citation type="submission" date="2018-03" db="EMBL/GenBank/DDBJ databases">
        <title>Genomic Encyclopedia of Type Strains, Phase III (KMG-III): the genomes of soil and plant-associated and newly described type strains.</title>
        <authorList>
            <person name="Whitman W."/>
        </authorList>
    </citation>
    <scope>NUCLEOTIDE SEQUENCE [LARGE SCALE GENOMIC DNA]</scope>
    <source>
        <strain evidence="6 7">CGMCC 1.07653</strain>
    </source>
</reference>
<sequence>MTNERARRFVASAWTVEYQESRFPLSQKGWVLPAGNWEAFDPFLLMAEDWFKRGTFADHPHRGFQTVTYVVDGRLEHEDNAGGHDILEPGDVQYMKAGWTARHAEEGVQNDIAHTLQLWVNLPAEKKQEAETTYQNIYTEDAPTIDIEGGTVKVFAGDVAGHTGPMKAAVPITMTEITLKEGASYRHVLPASHNAFAYVLRGDVTLGEGDSARQLQKHDAALTGVEEEGGGESELLITSNHRRTKVLVYSGEPIGESVAARGPFVMNTDDEINQAFHDFQAGKFGPPSQ</sequence>
<dbReference type="Pfam" id="PF05726">
    <property type="entry name" value="Pirin_C"/>
    <property type="match status" value="1"/>
</dbReference>
<evidence type="ECO:0000259" key="5">
    <source>
        <dbReference type="Pfam" id="PF05726"/>
    </source>
</evidence>
<organism evidence="6 7">
    <name type="scientific">Salsuginibacillus halophilus</name>
    <dbReference type="NCBI Taxonomy" id="517424"/>
    <lineage>
        <taxon>Bacteria</taxon>
        <taxon>Bacillati</taxon>
        <taxon>Bacillota</taxon>
        <taxon>Bacilli</taxon>
        <taxon>Bacillales</taxon>
        <taxon>Bacillaceae</taxon>
        <taxon>Salsuginibacillus</taxon>
    </lineage>
</organism>
<dbReference type="GO" id="GO:0046872">
    <property type="term" value="F:metal ion binding"/>
    <property type="evidence" value="ECO:0007669"/>
    <property type="project" value="UniProtKB-KW"/>
</dbReference>
<proteinExistence type="inferred from homology"/>
<dbReference type="CDD" id="cd02247">
    <property type="entry name" value="cupin_pirin_C"/>
    <property type="match status" value="1"/>
</dbReference>
<feature type="binding site" evidence="2">
    <location>
        <position position="103"/>
    </location>
    <ligand>
        <name>Fe cation</name>
        <dbReference type="ChEBI" id="CHEBI:24875"/>
    </ligand>
</feature>
<dbReference type="EMBL" id="PYAV01000004">
    <property type="protein sequence ID" value="PSL48585.1"/>
    <property type="molecule type" value="Genomic_DNA"/>
</dbReference>
<dbReference type="OrthoDB" id="321327at2"/>
<dbReference type="Gene3D" id="2.60.120.10">
    <property type="entry name" value="Jelly Rolls"/>
    <property type="match status" value="2"/>
</dbReference>
<keyword evidence="2" id="KW-0479">Metal-binding</keyword>
<dbReference type="CDD" id="cd02909">
    <property type="entry name" value="cupin_pirin_N"/>
    <property type="match status" value="1"/>
</dbReference>
<dbReference type="InterPro" id="IPR003829">
    <property type="entry name" value="Pirin_N_dom"/>
</dbReference>
<evidence type="ECO:0000313" key="7">
    <source>
        <dbReference type="Proteomes" id="UP000242310"/>
    </source>
</evidence>
<keyword evidence="7" id="KW-1185">Reference proteome</keyword>
<dbReference type="Pfam" id="PF02678">
    <property type="entry name" value="Pirin"/>
    <property type="match status" value="1"/>
</dbReference>
<feature type="binding site" evidence="2">
    <location>
        <position position="105"/>
    </location>
    <ligand>
        <name>Fe cation</name>
        <dbReference type="ChEBI" id="CHEBI:24875"/>
    </ligand>
</feature>
<feature type="domain" description="Pirin N-terminal" evidence="4">
    <location>
        <begin position="50"/>
        <end position="120"/>
    </location>
</feature>
<evidence type="ECO:0000256" key="2">
    <source>
        <dbReference type="PIRSR" id="PIRSR006232-1"/>
    </source>
</evidence>
<dbReference type="AlphaFoldDB" id="A0A2P8HQU4"/>
<evidence type="ECO:0000313" key="6">
    <source>
        <dbReference type="EMBL" id="PSL48585.1"/>
    </source>
</evidence>
<comment type="similarity">
    <text evidence="1 3">Belongs to the pirin family.</text>
</comment>
<feature type="binding site" evidence="2">
    <location>
        <position position="59"/>
    </location>
    <ligand>
        <name>Fe cation</name>
        <dbReference type="ChEBI" id="CHEBI:24875"/>
    </ligand>
</feature>
<dbReference type="PIRSF" id="PIRSF006232">
    <property type="entry name" value="Pirin"/>
    <property type="match status" value="1"/>
</dbReference>
<name>A0A2P8HQU4_9BACI</name>
<dbReference type="InterPro" id="IPR011051">
    <property type="entry name" value="RmlC_Cupin_sf"/>
</dbReference>
<evidence type="ECO:0008006" key="8">
    <source>
        <dbReference type="Google" id="ProtNLM"/>
    </source>
</evidence>
<evidence type="ECO:0000256" key="1">
    <source>
        <dbReference type="ARBA" id="ARBA00008416"/>
    </source>
</evidence>
<gene>
    <name evidence="6" type="ORF">B0H94_104186</name>
</gene>
<keyword evidence="2" id="KW-0408">Iron</keyword>
<dbReference type="PANTHER" id="PTHR13903">
    <property type="entry name" value="PIRIN-RELATED"/>
    <property type="match status" value="1"/>
</dbReference>
<protein>
    <recommendedName>
        <fullName evidence="8">Pirin N-terminal domain-containing protein</fullName>
    </recommendedName>
</protein>
<dbReference type="InterPro" id="IPR008778">
    <property type="entry name" value="Pirin_C_dom"/>
</dbReference>
<feature type="domain" description="Pirin C-terminal" evidence="5">
    <location>
        <begin position="175"/>
        <end position="285"/>
    </location>
</feature>
<dbReference type="PANTHER" id="PTHR13903:SF8">
    <property type="entry name" value="PIRIN"/>
    <property type="match status" value="1"/>
</dbReference>
<dbReference type="InterPro" id="IPR014710">
    <property type="entry name" value="RmlC-like_jellyroll"/>
</dbReference>
<feature type="binding site" evidence="2">
    <location>
        <position position="61"/>
    </location>
    <ligand>
        <name>Fe cation</name>
        <dbReference type="ChEBI" id="CHEBI:24875"/>
    </ligand>
</feature>
<dbReference type="SUPFAM" id="SSF51182">
    <property type="entry name" value="RmlC-like cupins"/>
    <property type="match status" value="1"/>
</dbReference>
<evidence type="ECO:0000259" key="4">
    <source>
        <dbReference type="Pfam" id="PF02678"/>
    </source>
</evidence>